<dbReference type="InParanoid" id="A0A4S2MIE4"/>
<dbReference type="EMBL" id="ML220170">
    <property type="protein sequence ID" value="TGZ76666.1"/>
    <property type="molecule type" value="Genomic_DNA"/>
</dbReference>
<evidence type="ECO:0000313" key="2">
    <source>
        <dbReference type="Proteomes" id="UP000298138"/>
    </source>
</evidence>
<dbReference type="Proteomes" id="UP000298138">
    <property type="component" value="Unassembled WGS sequence"/>
</dbReference>
<proteinExistence type="predicted"/>
<sequence length="162" mass="18103">MDALREQGAEMMMMITFVYCPSPSEGYRGNGVWREDRSQEWRGSEGVVILEHSRVVGHTPVPGTWNSRVFYASIIQPVYILSLHCRIDLYRSLRNCNRRSGGVPGGSVFPSGSLVYPRPLLSALLPSSHRHPFPPSTILLYQQNETTDIPLSLRVGSTDPTS</sequence>
<accession>A0A4S2MIE4</accession>
<keyword evidence="2" id="KW-1185">Reference proteome</keyword>
<organism evidence="1 2">
    <name type="scientific">Ascodesmis nigricans</name>
    <dbReference type="NCBI Taxonomy" id="341454"/>
    <lineage>
        <taxon>Eukaryota</taxon>
        <taxon>Fungi</taxon>
        <taxon>Dikarya</taxon>
        <taxon>Ascomycota</taxon>
        <taxon>Pezizomycotina</taxon>
        <taxon>Pezizomycetes</taxon>
        <taxon>Pezizales</taxon>
        <taxon>Ascodesmidaceae</taxon>
        <taxon>Ascodesmis</taxon>
    </lineage>
</organism>
<protein>
    <submittedName>
        <fullName evidence="1">Uncharacterized protein</fullName>
    </submittedName>
</protein>
<evidence type="ECO:0000313" key="1">
    <source>
        <dbReference type="EMBL" id="TGZ76666.1"/>
    </source>
</evidence>
<dbReference type="AlphaFoldDB" id="A0A4S2MIE4"/>
<gene>
    <name evidence="1" type="ORF">EX30DRAFT_231877</name>
</gene>
<name>A0A4S2MIE4_9PEZI</name>
<reference evidence="1 2" key="1">
    <citation type="submission" date="2019-04" db="EMBL/GenBank/DDBJ databases">
        <title>Comparative genomics and transcriptomics to analyze fruiting body development in filamentous ascomycetes.</title>
        <authorList>
            <consortium name="DOE Joint Genome Institute"/>
            <person name="Lutkenhaus R."/>
            <person name="Traeger S."/>
            <person name="Breuer J."/>
            <person name="Kuo A."/>
            <person name="Lipzen A."/>
            <person name="Pangilinan J."/>
            <person name="Dilworth D."/>
            <person name="Sandor L."/>
            <person name="Poggeler S."/>
            <person name="Barry K."/>
            <person name="Grigoriev I.V."/>
            <person name="Nowrousian M."/>
        </authorList>
    </citation>
    <scope>NUCLEOTIDE SEQUENCE [LARGE SCALE GENOMIC DNA]</scope>
    <source>
        <strain evidence="1 2">CBS 389.68</strain>
    </source>
</reference>